<protein>
    <submittedName>
        <fullName evidence="1">Uncharacterized protein</fullName>
    </submittedName>
</protein>
<evidence type="ECO:0000313" key="2">
    <source>
        <dbReference type="Proteomes" id="UP001162992"/>
    </source>
</evidence>
<gene>
    <name evidence="1" type="ORF">O6H91_15G000900</name>
</gene>
<sequence>MSAPVKTPSSDSSAARLRSNKRPRESETAPNLSASTKVTGTSPGLVLAPSKSRLGDVPVDPHDNVSHAAIYRYRLVDGDITKALSRESMLHFFYPHVVHDDNFKESKLQLDRLRQRRDLFLLAFEAVQNLPPTDKWSFYQIAGIHGLPYEPYDGDTASIWEETGGDKWWGGYCQHGSPLFPTWHRPYVMLLEQSVIRQAKLLAETAFGDPDEKKAVEAIADQLRFPFWDWANHSTRMTGIPDIFTSTEIFLAYQWKSFSRTKIPNPLKSFVLPKNVGKITASSDVFNPAAKPNYVVPSEGVPFSPLGYPTVRYVNASYMSQNDKMNVALIRNVNGTAVEGVHAVFHHNDWLSFSNHYWSEAPGHKQYGHYTSVELVHDGLHTYIGGPGGHMAHPDVAAFDPVFFFHHANVDRLVALWQYCYPNKWIDDKLQPMDDGTYTIKPAPDATSDTDLTPFRRSQKDEFVSSNDVRTVDVDCGYTYPEIQLARKEMWGPGKMLNHLLELYRPPQHFVHRWFLVLEKILKRAFGGPYSIRVFIDMPDATANTPLSDPHFAGDICIFARSNNVRCANCDRYKYMRGSVNLTKTMVRLGIKTAQEVNDAGTAPTGNPLSHADAITLVYVDSKGDQLNPASIGWGGPNRSIYFQEGVKDENIQDFLVQQVNSATLPLKPAVRYELQS</sequence>
<organism evidence="1 2">
    <name type="scientific">Diphasiastrum complanatum</name>
    <name type="common">Issler's clubmoss</name>
    <name type="synonym">Lycopodium complanatum</name>
    <dbReference type="NCBI Taxonomy" id="34168"/>
    <lineage>
        <taxon>Eukaryota</taxon>
        <taxon>Viridiplantae</taxon>
        <taxon>Streptophyta</taxon>
        <taxon>Embryophyta</taxon>
        <taxon>Tracheophyta</taxon>
        <taxon>Lycopodiopsida</taxon>
        <taxon>Lycopodiales</taxon>
        <taxon>Lycopodiaceae</taxon>
        <taxon>Lycopodioideae</taxon>
        <taxon>Diphasiastrum</taxon>
    </lineage>
</organism>
<accession>A0ACC2BF43</accession>
<dbReference type="EMBL" id="CM055106">
    <property type="protein sequence ID" value="KAJ7528375.1"/>
    <property type="molecule type" value="Genomic_DNA"/>
</dbReference>
<name>A0ACC2BF43_DIPCM</name>
<evidence type="ECO:0000313" key="1">
    <source>
        <dbReference type="EMBL" id="KAJ7528375.1"/>
    </source>
</evidence>
<proteinExistence type="predicted"/>
<reference evidence="2" key="1">
    <citation type="journal article" date="2024" name="Proc. Natl. Acad. Sci. U.S.A.">
        <title>Extraordinary preservation of gene collinearity over three hundred million years revealed in homosporous lycophytes.</title>
        <authorList>
            <person name="Li C."/>
            <person name="Wickell D."/>
            <person name="Kuo L.Y."/>
            <person name="Chen X."/>
            <person name="Nie B."/>
            <person name="Liao X."/>
            <person name="Peng D."/>
            <person name="Ji J."/>
            <person name="Jenkins J."/>
            <person name="Williams M."/>
            <person name="Shu S."/>
            <person name="Plott C."/>
            <person name="Barry K."/>
            <person name="Rajasekar S."/>
            <person name="Grimwood J."/>
            <person name="Han X."/>
            <person name="Sun S."/>
            <person name="Hou Z."/>
            <person name="He W."/>
            <person name="Dai G."/>
            <person name="Sun C."/>
            <person name="Schmutz J."/>
            <person name="Leebens-Mack J.H."/>
            <person name="Li F.W."/>
            <person name="Wang L."/>
        </authorList>
    </citation>
    <scope>NUCLEOTIDE SEQUENCE [LARGE SCALE GENOMIC DNA]</scope>
    <source>
        <strain evidence="2">cv. PW_Plant_1</strain>
    </source>
</reference>
<keyword evidence="2" id="KW-1185">Reference proteome</keyword>
<comment type="caution">
    <text evidence="1">The sequence shown here is derived from an EMBL/GenBank/DDBJ whole genome shotgun (WGS) entry which is preliminary data.</text>
</comment>
<dbReference type="Proteomes" id="UP001162992">
    <property type="component" value="Chromosome 15"/>
</dbReference>